<gene>
    <name evidence="2" type="ORF">A7P85_06250</name>
</gene>
<evidence type="ECO:0000313" key="3">
    <source>
        <dbReference type="Proteomes" id="UP000078003"/>
    </source>
</evidence>
<accession>A0A1A9RDN1</accession>
<organism evidence="2 3">
    <name type="scientific">Eikenella corrodens</name>
    <dbReference type="NCBI Taxonomy" id="539"/>
    <lineage>
        <taxon>Bacteria</taxon>
        <taxon>Pseudomonadati</taxon>
        <taxon>Pseudomonadota</taxon>
        <taxon>Betaproteobacteria</taxon>
        <taxon>Neisseriales</taxon>
        <taxon>Neisseriaceae</taxon>
        <taxon>Eikenella</taxon>
    </lineage>
</organism>
<dbReference type="EMBL" id="LXSF01000006">
    <property type="protein sequence ID" value="OAM16314.1"/>
    <property type="molecule type" value="Genomic_DNA"/>
</dbReference>
<dbReference type="RefSeq" id="WP_064104439.1">
    <property type="nucleotide sequence ID" value="NZ_LXSF01000006.1"/>
</dbReference>
<sequence>MDINDIPQDDSPSYRGHQKIIYGTHNGRYQAATSTGWQDESYATVQAVTELEEQTEAAKQAVARGERSALYYHMFRSRHDEISLAMAAGVWRWQLRRHLQPAVFERLPEKTLVKYAQALGISLSELQQPF</sequence>
<name>A0A1A9RDN1_EIKCO</name>
<evidence type="ECO:0000313" key="2">
    <source>
        <dbReference type="EMBL" id="OAM16314.1"/>
    </source>
</evidence>
<reference evidence="3" key="1">
    <citation type="submission" date="2016-05" db="EMBL/GenBank/DDBJ databases">
        <title>Draft genome of Corynebacterium afermentans subsp. afermentans LCDC 88199T.</title>
        <authorList>
            <person name="Bernier A.-M."/>
            <person name="Bernard K."/>
        </authorList>
    </citation>
    <scope>NUCLEOTIDE SEQUENCE [LARGE SCALE GENOMIC DNA]</scope>
    <source>
        <strain evidence="3">NML01-0328</strain>
    </source>
</reference>
<evidence type="ECO:0000259" key="1">
    <source>
        <dbReference type="PROSITE" id="PS50943"/>
    </source>
</evidence>
<dbReference type="PROSITE" id="PS50943">
    <property type="entry name" value="HTH_CROC1"/>
    <property type="match status" value="1"/>
</dbReference>
<dbReference type="InterPro" id="IPR001387">
    <property type="entry name" value="Cro/C1-type_HTH"/>
</dbReference>
<dbReference type="Proteomes" id="UP000078003">
    <property type="component" value="Unassembled WGS sequence"/>
</dbReference>
<feature type="domain" description="HTH cro/C1-type" evidence="1">
    <location>
        <begin position="110"/>
        <end position="126"/>
    </location>
</feature>
<protein>
    <recommendedName>
        <fullName evidence="1">HTH cro/C1-type domain-containing protein</fullName>
    </recommendedName>
</protein>
<comment type="caution">
    <text evidence="2">The sequence shown here is derived from an EMBL/GenBank/DDBJ whole genome shotgun (WGS) entry which is preliminary data.</text>
</comment>
<dbReference type="AlphaFoldDB" id="A0A1A9RDN1"/>
<proteinExistence type="predicted"/>